<keyword evidence="4" id="KW-0479">Metal-binding</keyword>
<dbReference type="GO" id="GO:0003677">
    <property type="term" value="F:DNA binding"/>
    <property type="evidence" value="ECO:0007669"/>
    <property type="project" value="UniProtKB-KW"/>
</dbReference>
<dbReference type="GO" id="GO:0005634">
    <property type="term" value="C:nucleus"/>
    <property type="evidence" value="ECO:0007669"/>
    <property type="project" value="UniProtKB-SubCell"/>
</dbReference>
<keyword evidence="11" id="KW-0539">Nucleus</keyword>
<dbReference type="PROSITE" id="PS50157">
    <property type="entry name" value="ZINC_FINGER_C2H2_2"/>
    <property type="match status" value="6"/>
</dbReference>
<comment type="function">
    <text evidence="1">May be involved in transcriptional regulation.</text>
</comment>
<dbReference type="PANTHER" id="PTHR24394:SF48">
    <property type="entry name" value="ZINC FINGER PROTEIN 771"/>
    <property type="match status" value="1"/>
</dbReference>
<feature type="domain" description="C2H2-type" evidence="13">
    <location>
        <begin position="137"/>
        <end position="164"/>
    </location>
</feature>
<dbReference type="SUPFAM" id="SSF57667">
    <property type="entry name" value="beta-beta-alpha zinc fingers"/>
    <property type="match status" value="3"/>
</dbReference>
<feature type="domain" description="C2H2-type" evidence="13">
    <location>
        <begin position="221"/>
        <end position="248"/>
    </location>
</feature>
<evidence type="ECO:0000256" key="3">
    <source>
        <dbReference type="ARBA" id="ARBA00006991"/>
    </source>
</evidence>
<dbReference type="GO" id="GO:0000981">
    <property type="term" value="F:DNA-binding transcription factor activity, RNA polymerase II-specific"/>
    <property type="evidence" value="ECO:0007669"/>
    <property type="project" value="TreeGrafter"/>
</dbReference>
<feature type="domain" description="C2H2-type" evidence="13">
    <location>
        <begin position="165"/>
        <end position="192"/>
    </location>
</feature>
<keyword evidence="10" id="KW-0804">Transcription</keyword>
<evidence type="ECO:0000313" key="14">
    <source>
        <dbReference type="EMBL" id="KAG8547810.1"/>
    </source>
</evidence>
<dbReference type="FunFam" id="3.30.160.60:FF:001158">
    <property type="entry name" value="zinc finger protein 22"/>
    <property type="match status" value="1"/>
</dbReference>
<protein>
    <recommendedName>
        <fullName evidence="13">C2H2-type domain-containing protein</fullName>
    </recommendedName>
</protein>
<dbReference type="EMBL" id="WNYA01000606">
    <property type="protein sequence ID" value="KAG8547809.1"/>
    <property type="molecule type" value="Genomic_DNA"/>
</dbReference>
<dbReference type="FunFam" id="3.30.160.60:FF:000100">
    <property type="entry name" value="Zinc finger 45-like"/>
    <property type="match status" value="1"/>
</dbReference>
<name>A0AAV6ZHR2_ENGPU</name>
<gene>
    <name evidence="14" type="ORF">GDO81_027448</name>
</gene>
<keyword evidence="6 12" id="KW-0863">Zinc-finger</keyword>
<evidence type="ECO:0000256" key="1">
    <source>
        <dbReference type="ARBA" id="ARBA00003767"/>
    </source>
</evidence>
<evidence type="ECO:0000256" key="10">
    <source>
        <dbReference type="ARBA" id="ARBA00023163"/>
    </source>
</evidence>
<dbReference type="Gene3D" id="3.30.160.60">
    <property type="entry name" value="Classic Zinc Finger"/>
    <property type="match status" value="6"/>
</dbReference>
<evidence type="ECO:0000256" key="2">
    <source>
        <dbReference type="ARBA" id="ARBA00004123"/>
    </source>
</evidence>
<organism evidence="14 15">
    <name type="scientific">Engystomops pustulosus</name>
    <name type="common">Tungara frog</name>
    <name type="synonym">Physalaemus pustulosus</name>
    <dbReference type="NCBI Taxonomy" id="76066"/>
    <lineage>
        <taxon>Eukaryota</taxon>
        <taxon>Metazoa</taxon>
        <taxon>Chordata</taxon>
        <taxon>Craniata</taxon>
        <taxon>Vertebrata</taxon>
        <taxon>Euteleostomi</taxon>
        <taxon>Amphibia</taxon>
        <taxon>Batrachia</taxon>
        <taxon>Anura</taxon>
        <taxon>Neobatrachia</taxon>
        <taxon>Hyloidea</taxon>
        <taxon>Leptodactylidae</taxon>
        <taxon>Leiuperinae</taxon>
        <taxon>Engystomops</taxon>
    </lineage>
</organism>
<accession>A0AAV6ZHR2</accession>
<evidence type="ECO:0000256" key="5">
    <source>
        <dbReference type="ARBA" id="ARBA00022737"/>
    </source>
</evidence>
<comment type="subcellular location">
    <subcellularLocation>
        <location evidence="2">Nucleus</location>
    </subcellularLocation>
</comment>
<dbReference type="Proteomes" id="UP000824782">
    <property type="component" value="Unassembled WGS sequence"/>
</dbReference>
<evidence type="ECO:0000256" key="6">
    <source>
        <dbReference type="ARBA" id="ARBA00022771"/>
    </source>
</evidence>
<dbReference type="PANTHER" id="PTHR24394">
    <property type="entry name" value="ZINC FINGER PROTEIN"/>
    <property type="match status" value="1"/>
</dbReference>
<evidence type="ECO:0000256" key="8">
    <source>
        <dbReference type="ARBA" id="ARBA00023015"/>
    </source>
</evidence>
<keyword evidence="15" id="KW-1185">Reference proteome</keyword>
<feature type="domain" description="C2H2-type" evidence="13">
    <location>
        <begin position="249"/>
        <end position="276"/>
    </location>
</feature>
<feature type="domain" description="C2H2-type" evidence="13">
    <location>
        <begin position="193"/>
        <end position="220"/>
    </location>
</feature>
<dbReference type="PROSITE" id="PS00028">
    <property type="entry name" value="ZINC_FINGER_C2H2_1"/>
    <property type="match status" value="6"/>
</dbReference>
<dbReference type="FunFam" id="3.30.160.60:FF:002343">
    <property type="entry name" value="Zinc finger protein 33A"/>
    <property type="match status" value="1"/>
</dbReference>
<evidence type="ECO:0000256" key="11">
    <source>
        <dbReference type="ARBA" id="ARBA00023242"/>
    </source>
</evidence>
<keyword evidence="5" id="KW-0677">Repeat</keyword>
<dbReference type="Pfam" id="PF00096">
    <property type="entry name" value="zf-C2H2"/>
    <property type="match status" value="6"/>
</dbReference>
<dbReference type="SMART" id="SM00355">
    <property type="entry name" value="ZnF_C2H2"/>
    <property type="match status" value="6"/>
</dbReference>
<keyword evidence="9" id="KW-0238">DNA-binding</keyword>
<comment type="similarity">
    <text evidence="3">Belongs to the krueppel C2H2-type zinc-finger protein family.</text>
</comment>
<evidence type="ECO:0000313" key="15">
    <source>
        <dbReference type="Proteomes" id="UP000824782"/>
    </source>
</evidence>
<dbReference type="FunFam" id="3.30.160.60:FF:000135">
    <property type="entry name" value="Zinc finger protein 358"/>
    <property type="match status" value="1"/>
</dbReference>
<evidence type="ECO:0000256" key="9">
    <source>
        <dbReference type="ARBA" id="ARBA00023125"/>
    </source>
</evidence>
<evidence type="ECO:0000256" key="4">
    <source>
        <dbReference type="ARBA" id="ARBA00022723"/>
    </source>
</evidence>
<sequence length="301" mass="34205">MEEWEYVEGHKDLYKHVLMEDHQTLSLQGGAHDGFNCTDLSCSYVSKDSDFNVPCDTLEMCVSMNEIGGAWGLSDYQIKEESILHEQGISEDLFMFPSHPLEVAAQLSLLNGNPHLPVENGFGEPMGNQVVGLKPQVICPYCGKTFSNQYRLCVHQRTHTGEKPFQCSDCGKCFARRSGLLMHGRIHTNEKPFTCPECGKSFKQPTALTNHLRTHTGEKPYSCPECGKCFSLNSSMVIHLRSHTGERPYMCSECGKSFGYKSSLLDHQRGHRKERSLSCRECGKCFIYKTNLFRHQRIHRR</sequence>
<dbReference type="FunFam" id="3.30.160.60:FF:000620">
    <property type="entry name" value="Zinc finger protein 263"/>
    <property type="match status" value="1"/>
</dbReference>
<comment type="caution">
    <text evidence="14">The sequence shown here is derived from an EMBL/GenBank/DDBJ whole genome shotgun (WGS) entry which is preliminary data.</text>
</comment>
<evidence type="ECO:0000256" key="12">
    <source>
        <dbReference type="PROSITE-ProRule" id="PRU00042"/>
    </source>
</evidence>
<dbReference type="GO" id="GO:0008270">
    <property type="term" value="F:zinc ion binding"/>
    <property type="evidence" value="ECO:0007669"/>
    <property type="project" value="UniProtKB-KW"/>
</dbReference>
<evidence type="ECO:0000259" key="13">
    <source>
        <dbReference type="PROSITE" id="PS50157"/>
    </source>
</evidence>
<keyword evidence="7" id="KW-0862">Zinc</keyword>
<dbReference type="AlphaFoldDB" id="A0AAV6ZHR2"/>
<dbReference type="InterPro" id="IPR013087">
    <property type="entry name" value="Znf_C2H2_type"/>
</dbReference>
<dbReference type="EMBL" id="WNYA01000606">
    <property type="protein sequence ID" value="KAG8547810.1"/>
    <property type="molecule type" value="Genomic_DNA"/>
</dbReference>
<evidence type="ECO:0000256" key="7">
    <source>
        <dbReference type="ARBA" id="ARBA00022833"/>
    </source>
</evidence>
<dbReference type="InterPro" id="IPR036236">
    <property type="entry name" value="Znf_C2H2_sf"/>
</dbReference>
<feature type="domain" description="C2H2-type" evidence="13">
    <location>
        <begin position="277"/>
        <end position="301"/>
    </location>
</feature>
<proteinExistence type="inferred from homology"/>
<keyword evidence="8" id="KW-0805">Transcription regulation</keyword>
<dbReference type="FunFam" id="3.30.160.60:FF:000096">
    <property type="entry name" value="Zinc finger and BTB domain-containing protein 18 isoform 1"/>
    <property type="match status" value="1"/>
</dbReference>
<reference evidence="14" key="1">
    <citation type="thesis" date="2020" institute="ProQuest LLC" country="789 East Eisenhower Parkway, Ann Arbor, MI, USA">
        <title>Comparative Genomics and Chromosome Evolution.</title>
        <authorList>
            <person name="Mudd A.B."/>
        </authorList>
    </citation>
    <scope>NUCLEOTIDE SEQUENCE</scope>
    <source>
        <strain evidence="14">237g6f4</strain>
        <tissue evidence="14">Blood</tissue>
    </source>
</reference>